<evidence type="ECO:0000313" key="1">
    <source>
        <dbReference type="EMBL" id="BCS84971.1"/>
    </source>
</evidence>
<dbReference type="EMBL" id="AP024484">
    <property type="protein sequence ID" value="BCS84971.1"/>
    <property type="molecule type" value="Genomic_DNA"/>
</dbReference>
<gene>
    <name evidence="1" type="ORF">prwr041_08640</name>
</gene>
<organism evidence="1 2">
    <name type="scientific">Prevotella herbatica</name>
    <dbReference type="NCBI Taxonomy" id="2801997"/>
    <lineage>
        <taxon>Bacteria</taxon>
        <taxon>Pseudomonadati</taxon>
        <taxon>Bacteroidota</taxon>
        <taxon>Bacteroidia</taxon>
        <taxon>Bacteroidales</taxon>
        <taxon>Prevotellaceae</taxon>
        <taxon>Prevotella</taxon>
    </lineage>
</organism>
<sequence length="70" mass="8620">MMSFLEIMNIEISFLFVDEIWKRNWFIKHFDMSIFSVRDFKNVNDNPYQLKKMYCDSVNTTMNVYDQFSL</sequence>
<name>A0ABM7NWU2_9BACT</name>
<proteinExistence type="predicted"/>
<dbReference type="Proteomes" id="UP001319045">
    <property type="component" value="Chromosome"/>
</dbReference>
<accession>A0ABM7NWU2</accession>
<reference evidence="1 2" key="1">
    <citation type="journal article" date="2022" name="Int. J. Syst. Evol. Microbiol.">
        <title>Prevotella herbatica sp. nov., a plant polysaccharide-decomposing anaerobic bacterium isolated from a methanogenic reactor.</title>
        <authorList>
            <person name="Uek A."/>
            <person name="Tonouchi A."/>
            <person name="Kaku N."/>
            <person name="Ueki K."/>
        </authorList>
    </citation>
    <scope>NUCLEOTIDE SEQUENCE [LARGE SCALE GENOMIC DNA]</scope>
    <source>
        <strain evidence="1 2">WR041</strain>
    </source>
</reference>
<protein>
    <submittedName>
        <fullName evidence="1">Uncharacterized protein</fullName>
    </submittedName>
</protein>
<keyword evidence="2" id="KW-1185">Reference proteome</keyword>
<evidence type="ECO:0000313" key="2">
    <source>
        <dbReference type="Proteomes" id="UP001319045"/>
    </source>
</evidence>